<dbReference type="InterPro" id="IPR012338">
    <property type="entry name" value="Beta-lactam/transpept-like"/>
</dbReference>
<keyword evidence="8" id="KW-0378">Hydrolase</keyword>
<evidence type="ECO:0000256" key="12">
    <source>
        <dbReference type="ARBA" id="ARBA00034000"/>
    </source>
</evidence>
<organism evidence="18 19">
    <name type="scientific">Collibacillus ludicampi</name>
    <dbReference type="NCBI Taxonomy" id="2771369"/>
    <lineage>
        <taxon>Bacteria</taxon>
        <taxon>Bacillati</taxon>
        <taxon>Bacillota</taxon>
        <taxon>Bacilli</taxon>
        <taxon>Bacillales</taxon>
        <taxon>Alicyclobacillaceae</taxon>
        <taxon>Collibacillus</taxon>
    </lineage>
</organism>
<dbReference type="PRINTS" id="PR00725">
    <property type="entry name" value="DADACBPTASE1"/>
</dbReference>
<dbReference type="Proteomes" id="UP001057291">
    <property type="component" value="Unassembled WGS sequence"/>
</dbReference>
<comment type="function">
    <text evidence="1">Removes C-terminal D-alanyl residues from sugar-peptide cell wall precursors.</text>
</comment>
<keyword evidence="16" id="KW-1133">Transmembrane helix</keyword>
<dbReference type="GO" id="GO:0009252">
    <property type="term" value="P:peptidoglycan biosynthetic process"/>
    <property type="evidence" value="ECO:0007669"/>
    <property type="project" value="UniProtKB-KW"/>
</dbReference>
<evidence type="ECO:0000256" key="1">
    <source>
        <dbReference type="ARBA" id="ARBA00003217"/>
    </source>
</evidence>
<feature type="transmembrane region" description="Helical" evidence="16">
    <location>
        <begin position="364"/>
        <end position="384"/>
    </location>
</feature>
<dbReference type="GO" id="GO:0008360">
    <property type="term" value="P:regulation of cell shape"/>
    <property type="evidence" value="ECO:0007669"/>
    <property type="project" value="UniProtKB-KW"/>
</dbReference>
<dbReference type="GO" id="GO:0006508">
    <property type="term" value="P:proteolysis"/>
    <property type="evidence" value="ECO:0007669"/>
    <property type="project" value="UniProtKB-KW"/>
</dbReference>
<keyword evidence="16" id="KW-0812">Transmembrane</keyword>
<dbReference type="Gene3D" id="2.60.410.10">
    <property type="entry name" value="D-Ala-D-Ala carboxypeptidase, C-terminal domain"/>
    <property type="match status" value="1"/>
</dbReference>
<evidence type="ECO:0000256" key="15">
    <source>
        <dbReference type="RuleBase" id="RU004016"/>
    </source>
</evidence>
<comment type="similarity">
    <text evidence="3 15">Belongs to the peptidase S11 family.</text>
</comment>
<dbReference type="SUPFAM" id="SSF56601">
    <property type="entry name" value="beta-lactamase/transpeptidase-like"/>
    <property type="match status" value="1"/>
</dbReference>
<evidence type="ECO:0000259" key="17">
    <source>
        <dbReference type="SMART" id="SM00936"/>
    </source>
</evidence>
<evidence type="ECO:0000256" key="16">
    <source>
        <dbReference type="SAM" id="Phobius"/>
    </source>
</evidence>
<dbReference type="InterPro" id="IPR012907">
    <property type="entry name" value="Peptidase_S11_C"/>
</dbReference>
<dbReference type="Pfam" id="PF00768">
    <property type="entry name" value="Peptidase_S11"/>
    <property type="match status" value="1"/>
</dbReference>
<evidence type="ECO:0000256" key="10">
    <source>
        <dbReference type="ARBA" id="ARBA00022984"/>
    </source>
</evidence>
<dbReference type="Pfam" id="PF07943">
    <property type="entry name" value="PBP5_C"/>
    <property type="match status" value="1"/>
</dbReference>
<evidence type="ECO:0000313" key="18">
    <source>
        <dbReference type="EMBL" id="GIM48278.1"/>
    </source>
</evidence>
<name>A0AAV4LKC4_9BACL</name>
<evidence type="ECO:0000256" key="6">
    <source>
        <dbReference type="ARBA" id="ARBA00022670"/>
    </source>
</evidence>
<feature type="active site" description="Acyl-ester intermediate" evidence="13">
    <location>
        <position position="63"/>
    </location>
</feature>
<dbReference type="EC" id="3.4.16.4" evidence="4"/>
<feature type="active site" evidence="13">
    <location>
        <position position="118"/>
    </location>
</feature>
<evidence type="ECO:0000256" key="9">
    <source>
        <dbReference type="ARBA" id="ARBA00022960"/>
    </source>
</evidence>
<evidence type="ECO:0000256" key="13">
    <source>
        <dbReference type="PIRSR" id="PIRSR618044-1"/>
    </source>
</evidence>
<dbReference type="InterPro" id="IPR015956">
    <property type="entry name" value="Peniciliin-bd_prot_C_sf"/>
</dbReference>
<evidence type="ECO:0000256" key="3">
    <source>
        <dbReference type="ARBA" id="ARBA00007164"/>
    </source>
</evidence>
<keyword evidence="9" id="KW-0133">Cell shape</keyword>
<feature type="binding site" evidence="14">
    <location>
        <position position="223"/>
    </location>
    <ligand>
        <name>substrate</name>
    </ligand>
</feature>
<keyword evidence="10" id="KW-0573">Peptidoglycan synthesis</keyword>
<evidence type="ECO:0000256" key="14">
    <source>
        <dbReference type="PIRSR" id="PIRSR618044-2"/>
    </source>
</evidence>
<evidence type="ECO:0000256" key="8">
    <source>
        <dbReference type="ARBA" id="ARBA00022801"/>
    </source>
</evidence>
<gene>
    <name evidence="18" type="ORF">DNHGIG_38270</name>
</gene>
<evidence type="ECO:0000256" key="4">
    <source>
        <dbReference type="ARBA" id="ARBA00012448"/>
    </source>
</evidence>
<reference evidence="18" key="1">
    <citation type="journal article" date="2023" name="Int. J. Syst. Evol. Microbiol.">
        <title>Collibacillus ludicampi gen. nov., sp. nov., a new soil bacterium of the family Alicyclobacillaceae.</title>
        <authorList>
            <person name="Jojima T."/>
            <person name="Ioku Y."/>
            <person name="Fukuta Y."/>
            <person name="Shirasaka N."/>
            <person name="Matsumura Y."/>
            <person name="Mori M."/>
        </authorList>
    </citation>
    <scope>NUCLEOTIDE SEQUENCE</scope>
    <source>
        <strain evidence="18">TP075</strain>
    </source>
</reference>
<keyword evidence="16" id="KW-0472">Membrane</keyword>
<evidence type="ECO:0000256" key="11">
    <source>
        <dbReference type="ARBA" id="ARBA00023316"/>
    </source>
</evidence>
<dbReference type="InterPro" id="IPR037167">
    <property type="entry name" value="Peptidase_S11_C_sf"/>
</dbReference>
<feature type="domain" description="Peptidase S11 D-Ala-D-Ala carboxypeptidase A C-terminal" evidence="17">
    <location>
        <begin position="273"/>
        <end position="360"/>
    </location>
</feature>
<keyword evidence="11" id="KW-0961">Cell wall biogenesis/degradation</keyword>
<dbReference type="Gene3D" id="3.40.710.10">
    <property type="entry name" value="DD-peptidase/beta-lactamase superfamily"/>
    <property type="match status" value="1"/>
</dbReference>
<evidence type="ECO:0000256" key="2">
    <source>
        <dbReference type="ARBA" id="ARBA00004752"/>
    </source>
</evidence>
<evidence type="ECO:0000256" key="7">
    <source>
        <dbReference type="ARBA" id="ARBA00022729"/>
    </source>
</evidence>
<keyword evidence="19" id="KW-1185">Reference proteome</keyword>
<accession>A0AAV4LKC4</accession>
<dbReference type="SMART" id="SM00936">
    <property type="entry name" value="PBP5_C"/>
    <property type="match status" value="1"/>
</dbReference>
<dbReference type="RefSeq" id="WP_282201168.1">
    <property type="nucleotide sequence ID" value="NZ_BOQE01000001.1"/>
</dbReference>
<dbReference type="InterPro" id="IPR018044">
    <property type="entry name" value="Peptidase_S11"/>
</dbReference>
<protein>
    <recommendedName>
        <fullName evidence="4">serine-type D-Ala-D-Ala carboxypeptidase</fullName>
        <ecNumber evidence="4">3.4.16.4</ecNumber>
    </recommendedName>
</protein>
<feature type="active site" description="Proton acceptor" evidence="13">
    <location>
        <position position="66"/>
    </location>
</feature>
<dbReference type="GO" id="GO:0009002">
    <property type="term" value="F:serine-type D-Ala-D-Ala carboxypeptidase activity"/>
    <property type="evidence" value="ECO:0007669"/>
    <property type="project" value="UniProtKB-EC"/>
</dbReference>
<dbReference type="GO" id="GO:0071555">
    <property type="term" value="P:cell wall organization"/>
    <property type="evidence" value="ECO:0007669"/>
    <property type="project" value="UniProtKB-KW"/>
</dbReference>
<dbReference type="PANTHER" id="PTHR21581:SF33">
    <property type="entry name" value="D-ALANYL-D-ALANINE CARBOXYPEPTIDASE DACB"/>
    <property type="match status" value="1"/>
</dbReference>
<dbReference type="InterPro" id="IPR001967">
    <property type="entry name" value="Peptidase_S11_N"/>
</dbReference>
<keyword evidence="6" id="KW-0645">Protease</keyword>
<keyword evidence="5 18" id="KW-0121">Carboxypeptidase</keyword>
<sequence length="415" mass="47008">MWIRYIFVLILSVQLLLVNVWPHVAHASTEEPEIQADSGVLMDMKTGQVLWSKNPEKHHYPASITKILTAILALENSKLDEPVRTSQLATEQEGNRVYLVEGEEEPMKEMLYGLLLNSGNDAAVAIAEHVAGTEENFANMMNEKARDIGATHSHFVTPNGLHDPDHYTTAQDMALIARYAMQNETFRQIVSTKYYPWKGKQWQSELVNLNKILWTYDGANGIKTGFTDQAHQTIVASAKRGDQEFLVCLMYGLTQQSIRDDASKLLDYGFNNFTTRTIAKKGESVTRITYKDDVDTDVLIGNDVTYTFRKDESAPVERVLHIQKPVPPFSHGTVLGTIEFEQAGKVIASAPLVAAKDVPKLHSAWLYVLPAFPLFLFGWIWYRLRLRTFRSKRIQNQNYYQKSFRSTSNEANSGS</sequence>
<comment type="catalytic activity">
    <reaction evidence="12">
        <text>Preferential cleavage: (Ac)2-L-Lys-D-Ala-|-D-Ala. Also transpeptidation of peptidyl-alanyl moieties that are N-acyl substituents of D-alanine.</text>
        <dbReference type="EC" id="3.4.16.4"/>
    </reaction>
</comment>
<comment type="caution">
    <text evidence="18">The sequence shown here is derived from an EMBL/GenBank/DDBJ whole genome shotgun (WGS) entry which is preliminary data.</text>
</comment>
<proteinExistence type="inferred from homology"/>
<dbReference type="SUPFAM" id="SSF69189">
    <property type="entry name" value="Penicillin-binding protein associated domain"/>
    <property type="match status" value="1"/>
</dbReference>
<evidence type="ECO:0000313" key="19">
    <source>
        <dbReference type="Proteomes" id="UP001057291"/>
    </source>
</evidence>
<evidence type="ECO:0000256" key="5">
    <source>
        <dbReference type="ARBA" id="ARBA00022645"/>
    </source>
</evidence>
<dbReference type="PANTHER" id="PTHR21581">
    <property type="entry name" value="D-ALANYL-D-ALANINE CARBOXYPEPTIDASE"/>
    <property type="match status" value="1"/>
</dbReference>
<dbReference type="AlphaFoldDB" id="A0AAV4LKC4"/>
<comment type="pathway">
    <text evidence="2">Cell wall biogenesis; peptidoglycan biosynthesis.</text>
</comment>
<dbReference type="EMBL" id="BOQE01000001">
    <property type="protein sequence ID" value="GIM48278.1"/>
    <property type="molecule type" value="Genomic_DNA"/>
</dbReference>
<keyword evidence="7" id="KW-0732">Signal</keyword>